<dbReference type="CDD" id="cd03011">
    <property type="entry name" value="TlpA_like_ScsD_MtbDsbE"/>
    <property type="match status" value="1"/>
</dbReference>
<sequence length="174" mass="19607">MQQAKPQTPAKAWWRTVRNLLVILLIFLVMKAFLQRQMVSGEAPEFYGLLLDGAPVTLVDYQGQPVLLHFWATWCRICRLEQNSIEAISQDWPVLTVAMQSGNAQELQFYMDEHGLTHSVVVDPTGALAAQFGVFAVPATFIIDAEGNIRFRERGYTTAWGLRARLLAARWLSG</sequence>
<feature type="domain" description="Thioredoxin" evidence="1">
    <location>
        <begin position="37"/>
        <end position="171"/>
    </location>
</feature>
<dbReference type="AlphaFoldDB" id="A0A1R3VXL6"/>
<dbReference type="GO" id="GO:0016491">
    <property type="term" value="F:oxidoreductase activity"/>
    <property type="evidence" value="ECO:0007669"/>
    <property type="project" value="InterPro"/>
</dbReference>
<dbReference type="InterPro" id="IPR036249">
    <property type="entry name" value="Thioredoxin-like_sf"/>
</dbReference>
<dbReference type="Proteomes" id="UP000223759">
    <property type="component" value="Unassembled WGS sequence"/>
</dbReference>
<evidence type="ECO:0000313" key="3">
    <source>
        <dbReference type="Proteomes" id="UP000223759"/>
    </source>
</evidence>
<dbReference type="Pfam" id="PF00578">
    <property type="entry name" value="AhpC-TSA"/>
    <property type="match status" value="1"/>
</dbReference>
<evidence type="ECO:0000313" key="2">
    <source>
        <dbReference type="EMBL" id="SIT69795.1"/>
    </source>
</evidence>
<proteinExistence type="predicted"/>
<dbReference type="PANTHER" id="PTHR42852:SF17">
    <property type="entry name" value="THIOREDOXIN-LIKE PROTEIN HI_1115"/>
    <property type="match status" value="1"/>
</dbReference>
<dbReference type="SUPFAM" id="SSF52833">
    <property type="entry name" value="Thioredoxin-like"/>
    <property type="match status" value="1"/>
</dbReference>
<dbReference type="InterPro" id="IPR000866">
    <property type="entry name" value="AhpC/TSA"/>
</dbReference>
<dbReference type="InterPro" id="IPR013766">
    <property type="entry name" value="Thioredoxin_domain"/>
</dbReference>
<dbReference type="PROSITE" id="PS51352">
    <property type="entry name" value="THIOREDOXIN_2"/>
    <property type="match status" value="1"/>
</dbReference>
<dbReference type="Gene3D" id="3.40.30.10">
    <property type="entry name" value="Glutaredoxin"/>
    <property type="match status" value="1"/>
</dbReference>
<dbReference type="GO" id="GO:0016209">
    <property type="term" value="F:antioxidant activity"/>
    <property type="evidence" value="ECO:0007669"/>
    <property type="project" value="InterPro"/>
</dbReference>
<dbReference type="EMBL" id="FTPK01000002">
    <property type="protein sequence ID" value="SIT69795.1"/>
    <property type="molecule type" value="Genomic_DNA"/>
</dbReference>
<keyword evidence="3" id="KW-1185">Reference proteome</keyword>
<reference evidence="2 3" key="1">
    <citation type="submission" date="2017-01" db="EMBL/GenBank/DDBJ databases">
        <authorList>
            <person name="Mah S.A."/>
            <person name="Swanson W.J."/>
            <person name="Moy G.W."/>
            <person name="Vacquier V.D."/>
        </authorList>
    </citation>
    <scope>NUCLEOTIDE SEQUENCE [LARGE SCALE GENOMIC DNA]</scope>
    <source>
        <strain evidence="2 3">M9</strain>
    </source>
</reference>
<accession>A0A1R3VXL6</accession>
<protein>
    <submittedName>
        <fullName evidence="2">Peroxiredoxin</fullName>
    </submittedName>
</protein>
<gene>
    <name evidence="2" type="ORF">SAMN05216526_1163</name>
</gene>
<dbReference type="RefSeq" id="WP_076755561.1">
    <property type="nucleotide sequence ID" value="NZ_CP023018.1"/>
</dbReference>
<dbReference type="OrthoDB" id="9788279at2"/>
<name>A0A1R3VXL6_9GAMM</name>
<dbReference type="PANTHER" id="PTHR42852">
    <property type="entry name" value="THIOL:DISULFIDE INTERCHANGE PROTEIN DSBE"/>
    <property type="match status" value="1"/>
</dbReference>
<organism evidence="2 3">
    <name type="scientific">Ectothiorhodosinus mongolicus</name>
    <dbReference type="NCBI Taxonomy" id="233100"/>
    <lineage>
        <taxon>Bacteria</taxon>
        <taxon>Pseudomonadati</taxon>
        <taxon>Pseudomonadota</taxon>
        <taxon>Gammaproteobacteria</taxon>
        <taxon>Chromatiales</taxon>
        <taxon>Ectothiorhodospiraceae</taxon>
        <taxon>Ectothiorhodosinus</taxon>
    </lineage>
</organism>
<dbReference type="STRING" id="233100.SAMN05216526_1163"/>
<evidence type="ECO:0000259" key="1">
    <source>
        <dbReference type="PROSITE" id="PS51352"/>
    </source>
</evidence>
<dbReference type="InterPro" id="IPR050553">
    <property type="entry name" value="Thioredoxin_ResA/DsbE_sf"/>
</dbReference>